<gene>
    <name evidence="3" type="ORF">CYCCA115_LOCUS11350</name>
</gene>
<dbReference type="PANTHER" id="PTHR10742:SF410">
    <property type="entry name" value="LYSINE-SPECIFIC HISTONE DEMETHYLASE 2"/>
    <property type="match status" value="1"/>
</dbReference>
<dbReference type="EMBL" id="CAKOGP040001736">
    <property type="protein sequence ID" value="CAJ1947871.1"/>
    <property type="molecule type" value="Genomic_DNA"/>
</dbReference>
<dbReference type="Gene3D" id="3.50.50.60">
    <property type="entry name" value="FAD/NAD(P)-binding domain"/>
    <property type="match status" value="2"/>
</dbReference>
<dbReference type="AlphaFoldDB" id="A0AAD2PU37"/>
<feature type="compositionally biased region" description="Basic residues" evidence="1">
    <location>
        <begin position="1"/>
        <end position="12"/>
    </location>
</feature>
<keyword evidence="2" id="KW-0472">Membrane</keyword>
<dbReference type="Proteomes" id="UP001295423">
    <property type="component" value="Unassembled WGS sequence"/>
</dbReference>
<evidence type="ECO:0000256" key="1">
    <source>
        <dbReference type="SAM" id="MobiDB-lite"/>
    </source>
</evidence>
<feature type="region of interest" description="Disordered" evidence="1">
    <location>
        <begin position="674"/>
        <end position="722"/>
    </location>
</feature>
<keyword evidence="2" id="KW-0812">Transmembrane</keyword>
<evidence type="ECO:0000313" key="4">
    <source>
        <dbReference type="Proteomes" id="UP001295423"/>
    </source>
</evidence>
<dbReference type="PANTHER" id="PTHR10742">
    <property type="entry name" value="FLAVIN MONOAMINE OXIDASE"/>
    <property type="match status" value="1"/>
</dbReference>
<comment type="caution">
    <text evidence="3">The sequence shown here is derived from an EMBL/GenBank/DDBJ whole genome shotgun (WGS) entry which is preliminary data.</text>
</comment>
<dbReference type="GO" id="GO:0016491">
    <property type="term" value="F:oxidoreductase activity"/>
    <property type="evidence" value="ECO:0007669"/>
    <property type="project" value="TreeGrafter"/>
</dbReference>
<feature type="transmembrane region" description="Helical" evidence="2">
    <location>
        <begin position="31"/>
        <end position="52"/>
    </location>
</feature>
<feature type="region of interest" description="Disordered" evidence="1">
    <location>
        <begin position="1"/>
        <end position="28"/>
    </location>
</feature>
<feature type="region of interest" description="Disordered" evidence="1">
    <location>
        <begin position="280"/>
        <end position="305"/>
    </location>
</feature>
<organism evidence="3 4">
    <name type="scientific">Cylindrotheca closterium</name>
    <dbReference type="NCBI Taxonomy" id="2856"/>
    <lineage>
        <taxon>Eukaryota</taxon>
        <taxon>Sar</taxon>
        <taxon>Stramenopiles</taxon>
        <taxon>Ochrophyta</taxon>
        <taxon>Bacillariophyta</taxon>
        <taxon>Bacillariophyceae</taxon>
        <taxon>Bacillariophycidae</taxon>
        <taxon>Bacillariales</taxon>
        <taxon>Bacillariaceae</taxon>
        <taxon>Cylindrotheca</taxon>
    </lineage>
</organism>
<keyword evidence="2" id="KW-1133">Transmembrane helix</keyword>
<feature type="compositionally biased region" description="Low complexity" evidence="1">
    <location>
        <begin position="287"/>
        <end position="305"/>
    </location>
</feature>
<feature type="compositionally biased region" description="Acidic residues" evidence="1">
    <location>
        <begin position="380"/>
        <end position="389"/>
    </location>
</feature>
<proteinExistence type="predicted"/>
<dbReference type="Gene3D" id="3.90.660.10">
    <property type="match status" value="2"/>
</dbReference>
<keyword evidence="4" id="KW-1185">Reference proteome</keyword>
<evidence type="ECO:0000313" key="3">
    <source>
        <dbReference type="EMBL" id="CAJ1947871.1"/>
    </source>
</evidence>
<dbReference type="SUPFAM" id="SSF51905">
    <property type="entry name" value="FAD/NAD(P)-binding domain"/>
    <property type="match status" value="1"/>
</dbReference>
<dbReference type="InterPro" id="IPR036188">
    <property type="entry name" value="FAD/NAD-bd_sf"/>
</dbReference>
<reference evidence="3" key="1">
    <citation type="submission" date="2023-08" db="EMBL/GenBank/DDBJ databases">
        <authorList>
            <person name="Audoor S."/>
            <person name="Bilcke G."/>
        </authorList>
    </citation>
    <scope>NUCLEOTIDE SEQUENCE</scope>
</reference>
<feature type="region of interest" description="Disordered" evidence="1">
    <location>
        <begin position="369"/>
        <end position="404"/>
    </location>
</feature>
<dbReference type="InterPro" id="IPR050281">
    <property type="entry name" value="Flavin_monoamine_oxidase"/>
</dbReference>
<sequence>MVSVSKSRRKKKNAGEKPKLRRRTNSNRQQAIVRVMMVVTVVSALLIVLTAGKMITRKDSMVAVVPNSGGQTTSTSSTSTSSTTISALPNNHQQIASSKSSSSAHKNKNVNGQHYSVVIVGAGIAGLTAAKTLETKNNDRILDTDDLVLLPGGVLILEATSQWGGRIRSSTKRSITNQRSKSDESHYYYPVDMGASFTTDPKWLPVILSKSGGDDDNDNNGGNTNKTKKGKIRSNAWDFTTTPVSEDWRNNISTSTTTAHDMMRNYSWYEFVQDFLLPSRRSGGDASSTESTTSSTSSSSTSSSTTKIEYNCIVDKIVAMKAASLEEEVERKNGNKKSIMQVSCGSMSVTADAVLVTIPLPLLQEPLDQQEKQREAMEGATDDADDDNDKIDGKPPPQDDIYNDDVDGDIFRKTGLQFHPPLPSNIQKRIHKHKATMLPALKIVFEFKHKFYPDYIDILKMPLLLAREDDDAPLIGSHEPKDLGVNPQRVYEYWADSEVRYDPKVRRPKGAKHYLVGQLLGQPAQAYYNFYYGPTRQNDFYRVSEFHDDMAQHLLQEFIDYMEQVEHFDEFLVRQNYIGYQIVHWTKETFTPGILDCSAVQFHSNHDKHGSKTKKKKKNFNQVGAVPHVNGQLYFAGEAFANLPGSWYHGCGQAHGAAISGKKAALQILHSLQTKKKKKKNDDNNNNNNNNNAAPEEKSDESSPSIMIPVPTENDSSTHRDLERFSILRPEDAEDLKFYAKMNELWKNFPN</sequence>
<accession>A0AAD2PU37</accession>
<protein>
    <submittedName>
        <fullName evidence="3">Uncharacterized protein</fullName>
    </submittedName>
</protein>
<evidence type="ECO:0000256" key="2">
    <source>
        <dbReference type="SAM" id="Phobius"/>
    </source>
</evidence>
<name>A0AAD2PU37_9STRA</name>
<feature type="region of interest" description="Disordered" evidence="1">
    <location>
        <begin position="208"/>
        <end position="236"/>
    </location>
</feature>